<evidence type="ECO:0000256" key="4">
    <source>
        <dbReference type="ARBA" id="ARBA00022833"/>
    </source>
</evidence>
<dbReference type="AlphaFoldDB" id="A0A9Q0XXN1"/>
<sequence length="285" mass="31947">MMEMPVDSEPASVKCIGDTTHLLLEVKGDNLPASYPDGRPSAVSDLRGASLEPYAEKRENSLVATAKELTYCRRWESTTPGVYVPSATTYRIGYEGKVLDFHSLAHSKDLHGLNLENAVEENFIILVETSDEENVPPQLDKTLSHVCKESEDSFQNLNGLQEHKPFHVPGNSYWCSFCGKEFFRAANLRMHKLTHFPERPHKCPICNKGFIRTADVWRHLSRVHKIERSNVDLGSANIKNCWSVVQEKPDKSFHTDQSDCSNKPFGFLAKWQFPAAVGVVGADSG</sequence>
<dbReference type="PANTHER" id="PTHR24379:SF121">
    <property type="entry name" value="C2H2-TYPE DOMAIN-CONTAINING PROTEIN"/>
    <property type="match status" value="1"/>
</dbReference>
<protein>
    <recommendedName>
        <fullName evidence="6">C2H2-type domain-containing protein</fullName>
    </recommendedName>
</protein>
<keyword evidence="3 5" id="KW-0863">Zinc-finger</keyword>
<dbReference type="GO" id="GO:0008270">
    <property type="term" value="F:zinc ion binding"/>
    <property type="evidence" value="ECO:0007669"/>
    <property type="project" value="UniProtKB-KW"/>
</dbReference>
<organism evidence="7 8">
    <name type="scientific">Phrynocephalus forsythii</name>
    <dbReference type="NCBI Taxonomy" id="171643"/>
    <lineage>
        <taxon>Eukaryota</taxon>
        <taxon>Metazoa</taxon>
        <taxon>Chordata</taxon>
        <taxon>Craniata</taxon>
        <taxon>Vertebrata</taxon>
        <taxon>Euteleostomi</taxon>
        <taxon>Lepidosauria</taxon>
        <taxon>Squamata</taxon>
        <taxon>Bifurcata</taxon>
        <taxon>Unidentata</taxon>
        <taxon>Episquamata</taxon>
        <taxon>Toxicofera</taxon>
        <taxon>Iguania</taxon>
        <taxon>Acrodonta</taxon>
        <taxon>Agamidae</taxon>
        <taxon>Agaminae</taxon>
        <taxon>Phrynocephalus</taxon>
    </lineage>
</organism>
<dbReference type="PROSITE" id="PS00028">
    <property type="entry name" value="ZINC_FINGER_C2H2_1"/>
    <property type="match status" value="2"/>
</dbReference>
<evidence type="ECO:0000313" key="7">
    <source>
        <dbReference type="EMBL" id="KAJ7332210.1"/>
    </source>
</evidence>
<dbReference type="SUPFAM" id="SSF57667">
    <property type="entry name" value="beta-beta-alpha zinc fingers"/>
    <property type="match status" value="1"/>
</dbReference>
<evidence type="ECO:0000256" key="1">
    <source>
        <dbReference type="ARBA" id="ARBA00022723"/>
    </source>
</evidence>
<keyword evidence="1" id="KW-0479">Metal-binding</keyword>
<keyword evidence="8" id="KW-1185">Reference proteome</keyword>
<dbReference type="PROSITE" id="PS50157">
    <property type="entry name" value="ZINC_FINGER_C2H2_2"/>
    <property type="match status" value="2"/>
</dbReference>
<dbReference type="PANTHER" id="PTHR24379">
    <property type="entry name" value="KRAB AND ZINC FINGER DOMAIN-CONTAINING"/>
    <property type="match status" value="1"/>
</dbReference>
<evidence type="ECO:0000256" key="2">
    <source>
        <dbReference type="ARBA" id="ARBA00022737"/>
    </source>
</evidence>
<keyword evidence="4" id="KW-0862">Zinc</keyword>
<dbReference type="InterPro" id="IPR036236">
    <property type="entry name" value="Znf_C2H2_sf"/>
</dbReference>
<dbReference type="OrthoDB" id="40579at2759"/>
<evidence type="ECO:0000313" key="8">
    <source>
        <dbReference type="Proteomes" id="UP001142489"/>
    </source>
</evidence>
<evidence type="ECO:0000259" key="6">
    <source>
        <dbReference type="PROSITE" id="PS50157"/>
    </source>
</evidence>
<dbReference type="InterPro" id="IPR013087">
    <property type="entry name" value="Znf_C2H2_type"/>
</dbReference>
<proteinExistence type="predicted"/>
<comment type="caution">
    <text evidence="7">The sequence shown here is derived from an EMBL/GenBank/DDBJ whole genome shotgun (WGS) entry which is preliminary data.</text>
</comment>
<feature type="domain" description="C2H2-type" evidence="6">
    <location>
        <begin position="201"/>
        <end position="229"/>
    </location>
</feature>
<dbReference type="Gene3D" id="3.30.160.60">
    <property type="entry name" value="Classic Zinc Finger"/>
    <property type="match status" value="2"/>
</dbReference>
<gene>
    <name evidence="7" type="ORF">JRQ81_014390</name>
</gene>
<evidence type="ECO:0000256" key="3">
    <source>
        <dbReference type="ARBA" id="ARBA00022771"/>
    </source>
</evidence>
<accession>A0A9Q0XXN1</accession>
<feature type="domain" description="C2H2-type" evidence="6">
    <location>
        <begin position="173"/>
        <end position="200"/>
    </location>
</feature>
<dbReference type="EMBL" id="JAPFRF010000005">
    <property type="protein sequence ID" value="KAJ7332210.1"/>
    <property type="molecule type" value="Genomic_DNA"/>
</dbReference>
<dbReference type="SMART" id="SM00355">
    <property type="entry name" value="ZnF_C2H2"/>
    <property type="match status" value="2"/>
</dbReference>
<dbReference type="Pfam" id="PF00096">
    <property type="entry name" value="zf-C2H2"/>
    <property type="match status" value="2"/>
</dbReference>
<evidence type="ECO:0000256" key="5">
    <source>
        <dbReference type="PROSITE-ProRule" id="PRU00042"/>
    </source>
</evidence>
<name>A0A9Q0XXN1_9SAUR</name>
<reference evidence="7" key="1">
    <citation type="journal article" date="2023" name="DNA Res.">
        <title>Chromosome-level genome assembly of Phrynocephalus forsythii using third-generation DNA sequencing and Hi-C analysis.</title>
        <authorList>
            <person name="Qi Y."/>
            <person name="Zhao W."/>
            <person name="Zhao Y."/>
            <person name="Niu C."/>
            <person name="Cao S."/>
            <person name="Zhang Y."/>
        </authorList>
    </citation>
    <scope>NUCLEOTIDE SEQUENCE</scope>
    <source>
        <tissue evidence="7">Muscle</tissue>
    </source>
</reference>
<keyword evidence="2" id="KW-0677">Repeat</keyword>
<dbReference type="Proteomes" id="UP001142489">
    <property type="component" value="Unassembled WGS sequence"/>
</dbReference>